<organism evidence="6 7">
    <name type="scientific">Apiospora aurea</name>
    <dbReference type="NCBI Taxonomy" id="335848"/>
    <lineage>
        <taxon>Eukaryota</taxon>
        <taxon>Fungi</taxon>
        <taxon>Dikarya</taxon>
        <taxon>Ascomycota</taxon>
        <taxon>Pezizomycotina</taxon>
        <taxon>Sordariomycetes</taxon>
        <taxon>Xylariomycetidae</taxon>
        <taxon>Amphisphaeriales</taxon>
        <taxon>Apiosporaceae</taxon>
        <taxon>Apiospora</taxon>
    </lineage>
</organism>
<dbReference type="PANTHER" id="PTHR46811:SF1">
    <property type="entry name" value="COILED-COIL-HELIX-COILED-COIL-HELIX DOMAIN-CONTAINING PROTEIN 7"/>
    <property type="match status" value="1"/>
</dbReference>
<keyword evidence="7" id="KW-1185">Reference proteome</keyword>
<reference evidence="6 7" key="1">
    <citation type="submission" date="2023-01" db="EMBL/GenBank/DDBJ databases">
        <title>Analysis of 21 Apiospora genomes using comparative genomics revels a genus with tremendous synthesis potential of carbohydrate active enzymes and secondary metabolites.</title>
        <authorList>
            <person name="Sorensen T."/>
        </authorList>
    </citation>
    <scope>NUCLEOTIDE SEQUENCE [LARGE SCALE GENOMIC DNA]</scope>
    <source>
        <strain evidence="6 7">CBS 24483</strain>
    </source>
</reference>
<keyword evidence="3" id="KW-0496">Mitochondrion</keyword>
<name>A0ABR1PUS0_9PEZI</name>
<evidence type="ECO:0000256" key="2">
    <source>
        <dbReference type="ARBA" id="ARBA00004569"/>
    </source>
</evidence>
<dbReference type="Proteomes" id="UP001391051">
    <property type="component" value="Unassembled WGS sequence"/>
</dbReference>
<evidence type="ECO:0000256" key="5">
    <source>
        <dbReference type="SAM" id="MobiDB-lite"/>
    </source>
</evidence>
<evidence type="ECO:0000256" key="1">
    <source>
        <dbReference type="ARBA" id="ARBA00003875"/>
    </source>
</evidence>
<dbReference type="InterPro" id="IPR051040">
    <property type="entry name" value="COX23"/>
</dbReference>
<dbReference type="PROSITE" id="PS51808">
    <property type="entry name" value="CHCH"/>
    <property type="match status" value="1"/>
</dbReference>
<evidence type="ECO:0000256" key="3">
    <source>
        <dbReference type="ARBA" id="ARBA00023128"/>
    </source>
</evidence>
<evidence type="ECO:0000256" key="4">
    <source>
        <dbReference type="ARBA" id="ARBA00023157"/>
    </source>
</evidence>
<dbReference type="RefSeq" id="XP_066693517.1">
    <property type="nucleotide sequence ID" value="XM_066849374.1"/>
</dbReference>
<gene>
    <name evidence="6" type="ORF">PG986_013152</name>
</gene>
<feature type="region of interest" description="Disordered" evidence="5">
    <location>
        <begin position="1"/>
        <end position="32"/>
    </location>
</feature>
<evidence type="ECO:0000313" key="7">
    <source>
        <dbReference type="Proteomes" id="UP001391051"/>
    </source>
</evidence>
<evidence type="ECO:0000313" key="6">
    <source>
        <dbReference type="EMBL" id="KAK7940765.1"/>
    </source>
</evidence>
<dbReference type="SUPFAM" id="SSF47072">
    <property type="entry name" value="Cysteine alpha-hairpin motif"/>
    <property type="match status" value="1"/>
</dbReference>
<comment type="caution">
    <text evidence="6">The sequence shown here is derived from an EMBL/GenBank/DDBJ whole genome shotgun (WGS) entry which is preliminary data.</text>
</comment>
<comment type="subcellular location">
    <subcellularLocation>
        <location evidence="2">Mitochondrion intermembrane space</location>
    </subcellularLocation>
</comment>
<keyword evidence="4" id="KW-1015">Disulfide bond</keyword>
<comment type="function">
    <text evidence="1">Required for the assembly of cytochrome c oxidase.</text>
</comment>
<dbReference type="InterPro" id="IPR009069">
    <property type="entry name" value="Cys_alpha_HP_mot_SF"/>
</dbReference>
<protein>
    <submittedName>
        <fullName evidence="6">Mitochondrial copper homeostasis protein</fullName>
    </submittedName>
</protein>
<sequence length="104" mass="12213">MSTEGEPVKGSKASQGAKDGKDPWSKENKNKFQNSKAFLTRFSRHSKSRSEYFDPCQEAAERSIRCLNRNGGDRKMCSDYFEAYRNCKKEWTERRKKEKTGIFW</sequence>
<feature type="compositionally biased region" description="Basic and acidic residues" evidence="5">
    <location>
        <begin position="18"/>
        <end position="30"/>
    </location>
</feature>
<proteinExistence type="predicted"/>
<dbReference type="Gene3D" id="1.10.287.1130">
    <property type="entry name" value="CytochromE C oxidase copper chaperone"/>
    <property type="match status" value="1"/>
</dbReference>
<dbReference type="EMBL" id="JAQQWE010000009">
    <property type="protein sequence ID" value="KAK7940765.1"/>
    <property type="molecule type" value="Genomic_DNA"/>
</dbReference>
<dbReference type="GeneID" id="92082436"/>
<dbReference type="PANTHER" id="PTHR46811">
    <property type="entry name" value="COILED-COIL-HELIX-COILED-COIL-HELIX DOMAIN-CONTAINING PROTEIN 7"/>
    <property type="match status" value="1"/>
</dbReference>
<accession>A0ABR1PUS0</accession>